<feature type="domain" description="DRBM" evidence="4">
    <location>
        <begin position="3"/>
        <end position="70"/>
    </location>
</feature>
<sequence length="418" mass="48658">MDTPISLLHVICIHNNTKADYTLLSREGQVHLPTFTFRVQVNQHLEEASGQSKKKAKHLAAKKMILKLFNDPNIVIKEDRNQIIESLKDVDESLDIIENKHNIDLLNQQLTGLSINGDQQQQQQQNHQNQNHQERNNKQGQQAGNNATASAAAAVWSELENPIGKLQEICMKKHWHPPIYEEVQSSGLPHERLFTFQCRIENMNLVICGVGKSKKSAKREAAEKMLTVLRDEHLDKVDEILDRIPKNTSLNKNDQNNDNGGSTFNLRNEIIAFQENREQNRQLQSNHYLFFKKIHQNEKIFNEIQQLIPEEEDIENFIQKYLCDNYIIENIDNLIQKMAKIIHCQTNCILHPEKSQLNQYQYWAELIAIIDTSSISNHHNHNHHQIPILSCWGTDDDLQRAKQKALTRLFLTFIWYCY</sequence>
<evidence type="ECO:0000259" key="4">
    <source>
        <dbReference type="PROSITE" id="PS50137"/>
    </source>
</evidence>
<dbReference type="GO" id="GO:0003725">
    <property type="term" value="F:double-stranded RNA binding"/>
    <property type="evidence" value="ECO:0007669"/>
    <property type="project" value="TreeGrafter"/>
</dbReference>
<dbReference type="Pfam" id="PF00035">
    <property type="entry name" value="dsrm"/>
    <property type="match status" value="2"/>
</dbReference>
<dbReference type="PANTHER" id="PTHR46205">
    <property type="entry name" value="LOQUACIOUS, ISOFORM B"/>
    <property type="match status" value="1"/>
</dbReference>
<feature type="domain" description="DRBM" evidence="4">
    <location>
        <begin position="161"/>
        <end position="231"/>
    </location>
</feature>
<evidence type="ECO:0000313" key="6">
    <source>
        <dbReference type="RefSeq" id="XP_027203965.1"/>
    </source>
</evidence>
<dbReference type="GO" id="GO:0035197">
    <property type="term" value="F:siRNA binding"/>
    <property type="evidence" value="ECO:0007669"/>
    <property type="project" value="TreeGrafter"/>
</dbReference>
<proteinExistence type="predicted"/>
<protein>
    <submittedName>
        <fullName evidence="6">Uncharacterized protein LOC113797736</fullName>
    </submittedName>
</protein>
<dbReference type="InterPro" id="IPR014720">
    <property type="entry name" value="dsRBD_dom"/>
</dbReference>
<accession>A0A6P6YFF0</accession>
<name>A0A6P6YFF0_DERPT</name>
<dbReference type="InterPro" id="IPR051247">
    <property type="entry name" value="RLC_Component"/>
</dbReference>
<evidence type="ECO:0000256" key="3">
    <source>
        <dbReference type="SAM" id="MobiDB-lite"/>
    </source>
</evidence>
<feature type="compositionally biased region" description="Low complexity" evidence="3">
    <location>
        <begin position="138"/>
        <end position="149"/>
    </location>
</feature>
<dbReference type="KEGG" id="dpte:113797736"/>
<dbReference type="InParanoid" id="A0A6P6YFF0"/>
<dbReference type="GO" id="GO:0070920">
    <property type="term" value="P:regulation of regulatory ncRNA processing"/>
    <property type="evidence" value="ECO:0007669"/>
    <property type="project" value="TreeGrafter"/>
</dbReference>
<keyword evidence="5" id="KW-1185">Reference proteome</keyword>
<feature type="region of interest" description="Disordered" evidence="3">
    <location>
        <begin position="117"/>
        <end position="149"/>
    </location>
</feature>
<evidence type="ECO:0000256" key="2">
    <source>
        <dbReference type="PROSITE-ProRule" id="PRU00266"/>
    </source>
</evidence>
<dbReference type="PANTHER" id="PTHR46205:SF3">
    <property type="entry name" value="LOQUACIOUS, ISOFORM B"/>
    <property type="match status" value="1"/>
</dbReference>
<dbReference type="GO" id="GO:0070578">
    <property type="term" value="C:RISC-loading complex"/>
    <property type="evidence" value="ECO:0007669"/>
    <property type="project" value="TreeGrafter"/>
</dbReference>
<dbReference type="OMA" id="ICMKKHW"/>
<keyword evidence="1 2" id="KW-0694">RNA-binding</keyword>
<dbReference type="GO" id="GO:0005634">
    <property type="term" value="C:nucleus"/>
    <property type="evidence" value="ECO:0007669"/>
    <property type="project" value="TreeGrafter"/>
</dbReference>
<reference evidence="6" key="1">
    <citation type="submission" date="2025-08" db="UniProtKB">
        <authorList>
            <consortium name="RefSeq"/>
        </authorList>
    </citation>
    <scope>IDENTIFICATION</scope>
    <source>
        <strain evidence="6">Airmid</strain>
    </source>
</reference>
<evidence type="ECO:0000256" key="1">
    <source>
        <dbReference type="ARBA" id="ARBA00022884"/>
    </source>
</evidence>
<dbReference type="GO" id="GO:0016442">
    <property type="term" value="C:RISC complex"/>
    <property type="evidence" value="ECO:0007669"/>
    <property type="project" value="TreeGrafter"/>
</dbReference>
<evidence type="ECO:0000313" key="5">
    <source>
        <dbReference type="Proteomes" id="UP000515146"/>
    </source>
</evidence>
<dbReference type="GO" id="GO:0030422">
    <property type="term" value="P:siRNA processing"/>
    <property type="evidence" value="ECO:0007669"/>
    <property type="project" value="TreeGrafter"/>
</dbReference>
<feature type="compositionally biased region" description="Low complexity" evidence="3">
    <location>
        <begin position="119"/>
        <end position="131"/>
    </location>
</feature>
<dbReference type="AlphaFoldDB" id="A0A6P6YFF0"/>
<dbReference type="Gene3D" id="3.30.160.20">
    <property type="match status" value="2"/>
</dbReference>
<dbReference type="SUPFAM" id="SSF54768">
    <property type="entry name" value="dsRNA-binding domain-like"/>
    <property type="match status" value="2"/>
</dbReference>
<gene>
    <name evidence="6" type="primary">LOC113797736</name>
</gene>
<dbReference type="FunFam" id="3.30.160.20:FF:000007">
    <property type="entry name" value="Double-stranded RNA-binding protein Staufen homolog 1"/>
    <property type="match status" value="2"/>
</dbReference>
<dbReference type="PROSITE" id="PS50137">
    <property type="entry name" value="DS_RBD"/>
    <property type="match status" value="2"/>
</dbReference>
<dbReference type="SMART" id="SM00358">
    <property type="entry name" value="DSRM"/>
    <property type="match status" value="2"/>
</dbReference>
<organism evidence="5 6">
    <name type="scientific">Dermatophagoides pteronyssinus</name>
    <name type="common">European house dust mite</name>
    <dbReference type="NCBI Taxonomy" id="6956"/>
    <lineage>
        <taxon>Eukaryota</taxon>
        <taxon>Metazoa</taxon>
        <taxon>Ecdysozoa</taxon>
        <taxon>Arthropoda</taxon>
        <taxon>Chelicerata</taxon>
        <taxon>Arachnida</taxon>
        <taxon>Acari</taxon>
        <taxon>Acariformes</taxon>
        <taxon>Sarcoptiformes</taxon>
        <taxon>Astigmata</taxon>
        <taxon>Psoroptidia</taxon>
        <taxon>Analgoidea</taxon>
        <taxon>Pyroglyphidae</taxon>
        <taxon>Dermatophagoidinae</taxon>
        <taxon>Dermatophagoides</taxon>
    </lineage>
</organism>
<dbReference type="RefSeq" id="XP_027203965.1">
    <property type="nucleotide sequence ID" value="XM_027348164.1"/>
</dbReference>
<dbReference type="OrthoDB" id="10056847at2759"/>
<dbReference type="GO" id="GO:0005737">
    <property type="term" value="C:cytoplasm"/>
    <property type="evidence" value="ECO:0007669"/>
    <property type="project" value="TreeGrafter"/>
</dbReference>
<dbReference type="Proteomes" id="UP000515146">
    <property type="component" value="Unplaced"/>
</dbReference>